<comment type="caution">
    <text evidence="1">The sequence shown here is derived from an EMBL/GenBank/DDBJ whole genome shotgun (WGS) entry which is preliminary data.</text>
</comment>
<reference evidence="1 2" key="1">
    <citation type="submission" date="2023-03" db="EMBL/GenBank/DDBJ databases">
        <title>High recombination rates correlate with genetic variation in Cardiocondyla obscurior ants.</title>
        <authorList>
            <person name="Errbii M."/>
        </authorList>
    </citation>
    <scope>NUCLEOTIDE SEQUENCE [LARGE SCALE GENOMIC DNA]</scope>
    <source>
        <strain evidence="1">Alpha-2009</strain>
        <tissue evidence="1">Whole body</tissue>
    </source>
</reference>
<dbReference type="EMBL" id="JADYXP020000020">
    <property type="protein sequence ID" value="KAL0104570.1"/>
    <property type="molecule type" value="Genomic_DNA"/>
</dbReference>
<evidence type="ECO:0000313" key="1">
    <source>
        <dbReference type="EMBL" id="KAL0104570.1"/>
    </source>
</evidence>
<gene>
    <name evidence="1" type="ORF">PUN28_017366</name>
</gene>
<dbReference type="AlphaFoldDB" id="A0AAW2ENT0"/>
<keyword evidence="2" id="KW-1185">Reference proteome</keyword>
<proteinExistence type="predicted"/>
<evidence type="ECO:0000313" key="2">
    <source>
        <dbReference type="Proteomes" id="UP001430953"/>
    </source>
</evidence>
<name>A0AAW2ENT0_9HYME</name>
<sequence length="75" mass="7825">MAELTSLVIPGVFRNCVTTKSATLDNGSTSIEQIFGGGRGQAAMAITDGDGSAAATNTEAENRRDLHRKILKCAN</sequence>
<organism evidence="1 2">
    <name type="scientific">Cardiocondyla obscurior</name>
    <dbReference type="NCBI Taxonomy" id="286306"/>
    <lineage>
        <taxon>Eukaryota</taxon>
        <taxon>Metazoa</taxon>
        <taxon>Ecdysozoa</taxon>
        <taxon>Arthropoda</taxon>
        <taxon>Hexapoda</taxon>
        <taxon>Insecta</taxon>
        <taxon>Pterygota</taxon>
        <taxon>Neoptera</taxon>
        <taxon>Endopterygota</taxon>
        <taxon>Hymenoptera</taxon>
        <taxon>Apocrita</taxon>
        <taxon>Aculeata</taxon>
        <taxon>Formicoidea</taxon>
        <taxon>Formicidae</taxon>
        <taxon>Myrmicinae</taxon>
        <taxon>Cardiocondyla</taxon>
    </lineage>
</organism>
<accession>A0AAW2ENT0</accession>
<protein>
    <submittedName>
        <fullName evidence="1">Uncharacterized protein</fullName>
    </submittedName>
</protein>
<dbReference type="Proteomes" id="UP001430953">
    <property type="component" value="Unassembled WGS sequence"/>
</dbReference>